<dbReference type="EMBL" id="JANCMU010000001">
    <property type="protein sequence ID" value="MDG4945465.1"/>
    <property type="molecule type" value="Genomic_DNA"/>
</dbReference>
<keyword evidence="5" id="KW-1185">Reference proteome</keyword>
<gene>
    <name evidence="4" type="ORF">NMK71_03480</name>
</gene>
<dbReference type="CDD" id="cd00347">
    <property type="entry name" value="Flavin_utilizing_monoxygenases"/>
    <property type="match status" value="1"/>
</dbReference>
<comment type="caution">
    <text evidence="4">The sequence shown here is derived from an EMBL/GenBank/DDBJ whole genome shotgun (WGS) entry which is preliminary data.</text>
</comment>
<dbReference type="InterPro" id="IPR050766">
    <property type="entry name" value="Bact_Lucif_Oxidored"/>
</dbReference>
<keyword evidence="2" id="KW-0503">Monooxygenase</keyword>
<accession>A0A9X4RV71</accession>
<dbReference type="Gene3D" id="3.20.20.30">
    <property type="entry name" value="Luciferase-like domain"/>
    <property type="match status" value="1"/>
</dbReference>
<dbReference type="GO" id="GO:0004497">
    <property type="term" value="F:monooxygenase activity"/>
    <property type="evidence" value="ECO:0007669"/>
    <property type="project" value="UniProtKB-KW"/>
</dbReference>
<evidence type="ECO:0000259" key="3">
    <source>
        <dbReference type="Pfam" id="PF00296"/>
    </source>
</evidence>
<evidence type="ECO:0000256" key="1">
    <source>
        <dbReference type="ARBA" id="ARBA00023002"/>
    </source>
</evidence>
<dbReference type="GO" id="GO:0016705">
    <property type="term" value="F:oxidoreductase activity, acting on paired donors, with incorporation or reduction of molecular oxygen"/>
    <property type="evidence" value="ECO:0007669"/>
    <property type="project" value="InterPro"/>
</dbReference>
<proteinExistence type="predicted"/>
<dbReference type="Proteomes" id="UP001152599">
    <property type="component" value="Unassembled WGS sequence"/>
</dbReference>
<dbReference type="InterPro" id="IPR036661">
    <property type="entry name" value="Luciferase-like_sf"/>
</dbReference>
<evidence type="ECO:0000313" key="4">
    <source>
        <dbReference type="EMBL" id="MDG4945465.1"/>
    </source>
</evidence>
<dbReference type="PANTHER" id="PTHR30137:SF8">
    <property type="entry name" value="BLR5498 PROTEIN"/>
    <property type="match status" value="1"/>
</dbReference>
<organism evidence="4 5">
    <name type="scientific">Profundicola chukchiensis</name>
    <dbReference type="NCBI Taxonomy" id="2961959"/>
    <lineage>
        <taxon>Bacteria</taxon>
        <taxon>Pseudomonadati</taxon>
        <taxon>Bacteroidota</taxon>
        <taxon>Flavobacteriia</taxon>
        <taxon>Flavobacteriales</taxon>
        <taxon>Weeksellaceae</taxon>
        <taxon>Profundicola</taxon>
    </lineage>
</organism>
<dbReference type="InterPro" id="IPR022290">
    <property type="entry name" value="LLM_Atu2307-like"/>
</dbReference>
<evidence type="ECO:0000256" key="2">
    <source>
        <dbReference type="ARBA" id="ARBA00023033"/>
    </source>
</evidence>
<protein>
    <submittedName>
        <fullName evidence="4">LLM class flavin-dependent oxidoreductase</fullName>
    </submittedName>
</protein>
<dbReference type="RefSeq" id="WP_304420070.1">
    <property type="nucleotide sequence ID" value="NZ_JANCMU010000001.1"/>
</dbReference>
<dbReference type="NCBIfam" id="TIGR03858">
    <property type="entry name" value="LLM_2I7G"/>
    <property type="match status" value="1"/>
</dbReference>
<dbReference type="PANTHER" id="PTHR30137">
    <property type="entry name" value="LUCIFERASE-LIKE MONOOXYGENASE"/>
    <property type="match status" value="1"/>
</dbReference>
<reference evidence="4" key="1">
    <citation type="submission" date="2022-07" db="EMBL/GenBank/DDBJ databases">
        <title>Description and genome-wide analysis of Profundicola chukchiensis gen. nov., sp. nov., marine bacteria isolated from bottom sediments of the Chukchi Sea.</title>
        <authorList>
            <person name="Romanenko L."/>
            <person name="Otstavnykh N."/>
            <person name="Kurilenko V."/>
            <person name="Eremeev V."/>
            <person name="Velansky P."/>
            <person name="Mikhailov V."/>
            <person name="Isaeva M."/>
        </authorList>
    </citation>
    <scope>NUCLEOTIDE SEQUENCE</scope>
    <source>
        <strain evidence="4">KMM 9713</strain>
    </source>
</reference>
<dbReference type="AlphaFoldDB" id="A0A9X4RV71"/>
<dbReference type="GO" id="GO:0005829">
    <property type="term" value="C:cytosol"/>
    <property type="evidence" value="ECO:0007669"/>
    <property type="project" value="TreeGrafter"/>
</dbReference>
<evidence type="ECO:0000313" key="5">
    <source>
        <dbReference type="Proteomes" id="UP001152599"/>
    </source>
</evidence>
<dbReference type="SUPFAM" id="SSF51679">
    <property type="entry name" value="Bacterial luciferase-like"/>
    <property type="match status" value="1"/>
</dbReference>
<name>A0A9X4RV71_9FLAO</name>
<dbReference type="InterPro" id="IPR011251">
    <property type="entry name" value="Luciferase-like_dom"/>
</dbReference>
<sequence length="345" mass="38961">MIELGVGMFGDVQVNDKTGEIQSSGQRMQEILEEIKLMDEVGLDFFGMGEHHREDYAVSAPEILLAAAAPLTKNIKLGSAVSVISSADPVKLYQDFSMVDLLSDGRAEIMAGRGSFIESFPLFGNDLKNYDALFDEKLRLLLELNEKEEITWTGKFRPSLNQQKIYPQPKNGKMPIWIAVGGTPQSVIRAGKLGLPVMFAIIGGTLDRFQPLLDYYRQAWQDSGHSMDDFQVGVHMHALFGDDSDEIADWYYPYYSAQMNRIGKTRNWPPYQRNQYDFGRAKFGHLIVGDPEYAIDKILYTIELFGLTRFSAHMDVGAPDHKQMMKAIEIYGDKIAPKVREALKK</sequence>
<feature type="domain" description="Luciferase-like" evidence="3">
    <location>
        <begin position="18"/>
        <end position="300"/>
    </location>
</feature>
<dbReference type="Pfam" id="PF00296">
    <property type="entry name" value="Bac_luciferase"/>
    <property type="match status" value="1"/>
</dbReference>
<keyword evidence="1" id="KW-0560">Oxidoreductase</keyword>